<accession>A0A8S5SHM2</accession>
<reference evidence="1" key="1">
    <citation type="journal article" date="2021" name="Proc. Natl. Acad. Sci. U.S.A.">
        <title>A Catalog of Tens of Thousands of Viruses from Human Metagenomes Reveals Hidden Associations with Chronic Diseases.</title>
        <authorList>
            <person name="Tisza M.J."/>
            <person name="Buck C.B."/>
        </authorList>
    </citation>
    <scope>NUCLEOTIDE SEQUENCE</scope>
    <source>
        <strain evidence="1">CtuIn11</strain>
    </source>
</reference>
<dbReference type="EMBL" id="BK032596">
    <property type="protein sequence ID" value="DAF50513.1"/>
    <property type="molecule type" value="Genomic_DNA"/>
</dbReference>
<sequence>MGWSLTAPTLPGGSDWVQKDTISILNNQVDVTSTVFCARLADQGFALKIVETRTFHLTNPNFTDFYKTYHRCDVAGVTGEAYTESRFGSSGSTKTYYFTGIAAAGAAIKVVVGVKADSVTKEISFTAPELLGSTLYFKTGGTWKQATLYRKGGAWKNALAEFKAGGIWK</sequence>
<protein>
    <submittedName>
        <fullName evidence="1">Uncharacterized protein</fullName>
    </submittedName>
</protein>
<evidence type="ECO:0000313" key="1">
    <source>
        <dbReference type="EMBL" id="DAF50513.1"/>
    </source>
</evidence>
<proteinExistence type="predicted"/>
<name>A0A8S5SHM2_9CAUD</name>
<organism evidence="1">
    <name type="scientific">Myoviridae sp. ctuIn11</name>
    <dbReference type="NCBI Taxonomy" id="2827715"/>
    <lineage>
        <taxon>Viruses</taxon>
        <taxon>Duplodnaviria</taxon>
        <taxon>Heunggongvirae</taxon>
        <taxon>Uroviricota</taxon>
        <taxon>Caudoviricetes</taxon>
    </lineage>
</organism>